<protein>
    <submittedName>
        <fullName evidence="7">Benzoylformate decarboxylase</fullName>
        <ecNumber evidence="7">4.1.1.7</ecNumber>
    </submittedName>
</protein>
<dbReference type="GO" id="GO:0030976">
    <property type="term" value="F:thiamine pyrophosphate binding"/>
    <property type="evidence" value="ECO:0007669"/>
    <property type="project" value="InterPro"/>
</dbReference>
<dbReference type="InterPro" id="IPR029035">
    <property type="entry name" value="DHS-like_NAD/FAD-binding_dom"/>
</dbReference>
<dbReference type="InterPro" id="IPR011766">
    <property type="entry name" value="TPP_enzyme_TPP-bd"/>
</dbReference>
<dbReference type="STRING" id="96773.Tchl_3118"/>
<proteinExistence type="inferred from homology"/>
<evidence type="ECO:0000259" key="4">
    <source>
        <dbReference type="Pfam" id="PF00205"/>
    </source>
</evidence>
<dbReference type="Pfam" id="PF02775">
    <property type="entry name" value="TPP_enzyme_C"/>
    <property type="match status" value="1"/>
</dbReference>
<evidence type="ECO:0000313" key="8">
    <source>
        <dbReference type="Proteomes" id="UP000185739"/>
    </source>
</evidence>
<dbReference type="KEGG" id="tcl:Tchl_3118"/>
<dbReference type="InterPro" id="IPR012001">
    <property type="entry name" value="Thiamin_PyroP_enz_TPP-bd_dom"/>
</dbReference>
<reference evidence="7 8" key="1">
    <citation type="submission" date="2016-12" db="EMBL/GenBank/DDBJ databases">
        <title>Complete genome sequence of Thauera chlorobenzoica, a Betaproteobacterium degrading haloaromatics anaerobically to CO2 and halides.</title>
        <authorList>
            <person name="Goris T."/>
            <person name="Mergelsberg M."/>
            <person name="Boll M."/>
        </authorList>
    </citation>
    <scope>NUCLEOTIDE SEQUENCE [LARGE SCALE GENOMIC DNA]</scope>
    <source>
        <strain evidence="7 8">3CB1</strain>
    </source>
</reference>
<dbReference type="Pfam" id="PF02776">
    <property type="entry name" value="TPP_enzyme_N"/>
    <property type="match status" value="1"/>
</dbReference>
<dbReference type="PANTHER" id="PTHR18968">
    <property type="entry name" value="THIAMINE PYROPHOSPHATE ENZYMES"/>
    <property type="match status" value="1"/>
</dbReference>
<dbReference type="EC" id="4.1.1.7" evidence="7"/>
<evidence type="ECO:0000259" key="6">
    <source>
        <dbReference type="Pfam" id="PF02776"/>
    </source>
</evidence>
<dbReference type="GO" id="GO:0050660">
    <property type="term" value="F:flavin adenine dinucleotide binding"/>
    <property type="evidence" value="ECO:0007669"/>
    <property type="project" value="TreeGrafter"/>
</dbReference>
<dbReference type="InterPro" id="IPR029061">
    <property type="entry name" value="THDP-binding"/>
</dbReference>
<dbReference type="OrthoDB" id="2254214at2"/>
<dbReference type="CDD" id="cd02002">
    <property type="entry name" value="TPP_BFDC"/>
    <property type="match status" value="1"/>
</dbReference>
<organism evidence="7 8">
    <name type="scientific">Thauera chlorobenzoica</name>
    <dbReference type="NCBI Taxonomy" id="96773"/>
    <lineage>
        <taxon>Bacteria</taxon>
        <taxon>Pseudomonadati</taxon>
        <taxon>Pseudomonadota</taxon>
        <taxon>Betaproteobacteria</taxon>
        <taxon>Rhodocyclales</taxon>
        <taxon>Zoogloeaceae</taxon>
        <taxon>Thauera</taxon>
    </lineage>
</organism>
<keyword evidence="2 3" id="KW-0786">Thiamine pyrophosphate</keyword>
<dbReference type="CDD" id="cd07035">
    <property type="entry name" value="TPP_PYR_POX_like"/>
    <property type="match status" value="1"/>
</dbReference>
<dbReference type="PANTHER" id="PTHR18968:SF133">
    <property type="entry name" value="BENZOYLFORMATE DECARBOXYLASE"/>
    <property type="match status" value="1"/>
</dbReference>
<keyword evidence="7" id="KW-0456">Lyase</keyword>
<dbReference type="SUPFAM" id="SSF52467">
    <property type="entry name" value="DHS-like NAD/FAD-binding domain"/>
    <property type="match status" value="1"/>
</dbReference>
<feature type="domain" description="Thiamine pyrophosphate enzyme N-terminal TPP-binding" evidence="6">
    <location>
        <begin position="5"/>
        <end position="112"/>
    </location>
</feature>
<dbReference type="Pfam" id="PF00205">
    <property type="entry name" value="TPP_enzyme_M"/>
    <property type="match status" value="1"/>
</dbReference>
<name>A0A1H5YF23_9RHOO</name>
<dbReference type="AlphaFoldDB" id="A0A1H5YF23"/>
<dbReference type="GO" id="GO:0003984">
    <property type="term" value="F:acetolactate synthase activity"/>
    <property type="evidence" value="ECO:0007669"/>
    <property type="project" value="TreeGrafter"/>
</dbReference>
<evidence type="ECO:0000256" key="3">
    <source>
        <dbReference type="RuleBase" id="RU362132"/>
    </source>
</evidence>
<dbReference type="GO" id="GO:0000287">
    <property type="term" value="F:magnesium ion binding"/>
    <property type="evidence" value="ECO:0007669"/>
    <property type="project" value="InterPro"/>
</dbReference>
<dbReference type="GO" id="GO:0050695">
    <property type="term" value="F:benzoylformate decarboxylase activity"/>
    <property type="evidence" value="ECO:0007669"/>
    <property type="project" value="UniProtKB-EC"/>
</dbReference>
<dbReference type="InterPro" id="IPR045229">
    <property type="entry name" value="TPP_enz"/>
</dbReference>
<dbReference type="RefSeq" id="WP_075149193.1">
    <property type="nucleotide sequence ID" value="NZ_CP018839.1"/>
</dbReference>
<evidence type="ECO:0000259" key="5">
    <source>
        <dbReference type="Pfam" id="PF02775"/>
    </source>
</evidence>
<dbReference type="Gene3D" id="3.40.50.1220">
    <property type="entry name" value="TPP-binding domain"/>
    <property type="match status" value="1"/>
</dbReference>
<dbReference type="Gene3D" id="3.40.50.970">
    <property type="match status" value="2"/>
</dbReference>
<sequence>MTNAAKETLAVLKANGISQVFGNPGTTELPLLDGFISEELSFRLCLHEGVATSMADGYGRASGTTGVVLVHTSVGTANTLVHMINAHSDRVPLLVIAGDKDDRLSGRGCFVEVPDITGLARQFTKAAWRVTLPEKFPELTYRALKEAATPARGPAFLAVPENYMGADLPESAKGEFARPVKSASSRVHPDDLQDILEVLATAERPLLIAGNEVGLTGAAGWLQELAESLAVPVVGEEVFTTNAANFPSDHIFYHGNFSPVLPVVRDCDVVVAFGARLFMEYAYPAEPYLHHGVRLFQVGSDPREFGKIYPVEKALLGAPDAALHDLVSMLKQQRPAALGAESLARRRIRAARGAAQTSPIARPLLDERPPGRVRLIDLLTALDTALPADGVVVDESVLSKFLMLHRFSLTRGRGYFGTSGGGLGWGLGAALGVQLALPNRRVAAFVGDGGTMFSIQGLWSAAHMRLPVVFVVVNNGGYMAVRRGLGEFNQAAVRTGRFPGAWLDDPAIDFCTVARGLGVAAMVADRPDTLTDVLQTAFALEKPVLVDVRIDPSEYY</sequence>
<dbReference type="GO" id="GO:0019752">
    <property type="term" value="P:carboxylic acid metabolic process"/>
    <property type="evidence" value="ECO:0007669"/>
    <property type="project" value="UniProtKB-ARBA"/>
</dbReference>
<keyword evidence="8" id="KW-1185">Reference proteome</keyword>
<dbReference type="Proteomes" id="UP000185739">
    <property type="component" value="Chromosome"/>
</dbReference>
<comment type="similarity">
    <text evidence="1 3">Belongs to the TPP enzyme family.</text>
</comment>
<gene>
    <name evidence="7" type="ORF">Tchl_3118</name>
</gene>
<feature type="domain" description="Thiamine pyrophosphate enzyme TPP-binding" evidence="5">
    <location>
        <begin position="406"/>
        <end position="548"/>
    </location>
</feature>
<dbReference type="EMBL" id="CP018839">
    <property type="protein sequence ID" value="APR05931.1"/>
    <property type="molecule type" value="Genomic_DNA"/>
</dbReference>
<dbReference type="SUPFAM" id="SSF52518">
    <property type="entry name" value="Thiamin diphosphate-binding fold (THDP-binding)"/>
    <property type="match status" value="2"/>
</dbReference>
<dbReference type="InterPro" id="IPR012000">
    <property type="entry name" value="Thiamin_PyroP_enz_cen_dom"/>
</dbReference>
<evidence type="ECO:0000256" key="2">
    <source>
        <dbReference type="ARBA" id="ARBA00023052"/>
    </source>
</evidence>
<accession>A0A1H5YF23</accession>
<evidence type="ECO:0000256" key="1">
    <source>
        <dbReference type="ARBA" id="ARBA00007812"/>
    </source>
</evidence>
<feature type="domain" description="Thiamine pyrophosphate enzyme central" evidence="4">
    <location>
        <begin position="192"/>
        <end position="326"/>
    </location>
</feature>
<evidence type="ECO:0000313" key="7">
    <source>
        <dbReference type="EMBL" id="APR05931.1"/>
    </source>
</evidence>